<comment type="catalytic activity">
    <reaction evidence="9">
        <text>5,6-dimethylbenzimidazole + nicotinate beta-D-ribonucleotide = alpha-ribazole 5'-phosphate + nicotinate + H(+)</text>
        <dbReference type="Rhea" id="RHEA:11196"/>
        <dbReference type="ChEBI" id="CHEBI:15378"/>
        <dbReference type="ChEBI" id="CHEBI:15890"/>
        <dbReference type="ChEBI" id="CHEBI:32544"/>
        <dbReference type="ChEBI" id="CHEBI:57502"/>
        <dbReference type="ChEBI" id="CHEBI:57918"/>
        <dbReference type="EC" id="2.4.2.21"/>
    </reaction>
</comment>
<evidence type="ECO:0000313" key="10">
    <source>
        <dbReference type="EMBL" id="THF59901.1"/>
    </source>
</evidence>
<evidence type="ECO:0000256" key="7">
    <source>
        <dbReference type="ARBA" id="ARBA00022679"/>
    </source>
</evidence>
<dbReference type="GO" id="GO:0016757">
    <property type="term" value="F:glycosyltransferase activity"/>
    <property type="evidence" value="ECO:0007669"/>
    <property type="project" value="UniProtKB-KW"/>
</dbReference>
<evidence type="ECO:0000256" key="8">
    <source>
        <dbReference type="ARBA" id="ARBA00030686"/>
    </source>
</evidence>
<reference evidence="10 11" key="1">
    <citation type="submission" date="2019-04" db="EMBL/GenBank/DDBJ databases">
        <title>Mesorhizobium composti sp. nov., isolated from compost.</title>
        <authorList>
            <person name="Lin S.-Y."/>
            <person name="Hameed A."/>
            <person name="Hsieh Y.-T."/>
            <person name="Young C.-C."/>
        </authorList>
    </citation>
    <scope>NUCLEOTIDE SEQUENCE [LARGE SCALE GENOMIC DNA]</scope>
    <source>
        <strain evidence="10 11">CC-YTH430</strain>
    </source>
</reference>
<evidence type="ECO:0000256" key="6">
    <source>
        <dbReference type="ARBA" id="ARBA00022676"/>
    </source>
</evidence>
<dbReference type="SUPFAM" id="SSF52733">
    <property type="entry name" value="Nicotinate mononucleotide:5,6-dimethylbenzimidazole phosphoribosyltransferase (CobT)"/>
    <property type="match status" value="1"/>
</dbReference>
<keyword evidence="7" id="KW-0808">Transferase</keyword>
<dbReference type="Proteomes" id="UP000306441">
    <property type="component" value="Unassembled WGS sequence"/>
</dbReference>
<keyword evidence="5" id="KW-0169">Cobalamin biosynthesis</keyword>
<keyword evidence="11" id="KW-1185">Reference proteome</keyword>
<dbReference type="InterPro" id="IPR023195">
    <property type="entry name" value="Nict_dMeBzImd_PRibTrfase_N"/>
</dbReference>
<dbReference type="EMBL" id="SSNY01000001">
    <property type="protein sequence ID" value="THF59901.1"/>
    <property type="molecule type" value="Genomic_DNA"/>
</dbReference>
<dbReference type="RefSeq" id="WP_136353553.1">
    <property type="nucleotide sequence ID" value="NZ_SSNY01000001.1"/>
</dbReference>
<evidence type="ECO:0000256" key="4">
    <source>
        <dbReference type="ARBA" id="ARBA00015486"/>
    </source>
</evidence>
<sequence length="330" mass="33374">MTSALPFDDFRALLATLPDPDEAAAARMRTLFAEAGAPNRSLGRVEDIAVWLAAWSRRAPPAINRPLVAVFAGNHGVVRHGISAQPMQATAEAVELCAAGGAAVNQACIASDLGLKVFDLALHLPTGDISQEAALDERGCAATMAFGMEALAGGTDLVCLGDLGVGNETVAAALFAAIFGGSGADWVEPDSDAGLTARRVRAVDAALALHGVHLKDPLEALRRVGGREFAALAGAILAARMEKIPVLLGGHAALAAAVVLHAANPSALDHCRLAGLPDRTGPARAAARLGLVPLLDLSIDHHGGVDAALAAGLVKAAALVGSGMAAAVKR</sequence>
<dbReference type="InterPro" id="IPR036087">
    <property type="entry name" value="Nict_dMeBzImd_PRibTrfase_sf"/>
</dbReference>
<comment type="pathway">
    <text evidence="1">Nucleoside biosynthesis; alpha-ribazole biosynthesis; alpha-ribazole from 5,6-dimethylbenzimidazole: step 1/2.</text>
</comment>
<comment type="caution">
    <text evidence="10">The sequence shown here is derived from an EMBL/GenBank/DDBJ whole genome shotgun (WGS) entry which is preliminary data.</text>
</comment>
<evidence type="ECO:0000313" key="11">
    <source>
        <dbReference type="Proteomes" id="UP000306441"/>
    </source>
</evidence>
<evidence type="ECO:0000256" key="1">
    <source>
        <dbReference type="ARBA" id="ARBA00005049"/>
    </source>
</evidence>
<dbReference type="PANTHER" id="PTHR43463">
    <property type="entry name" value="NICOTINATE-NUCLEOTIDE--DIMETHYLBENZIMIDAZOLE PHOSPHORIBOSYLTRANSFERASE"/>
    <property type="match status" value="1"/>
</dbReference>
<keyword evidence="6 10" id="KW-0328">Glycosyltransferase</keyword>
<dbReference type="PANTHER" id="PTHR43463:SF1">
    <property type="entry name" value="NICOTINATE-NUCLEOTIDE--DIMETHYLBENZIMIDAZOLE PHOSPHORIBOSYLTRANSFERASE"/>
    <property type="match status" value="1"/>
</dbReference>
<evidence type="ECO:0000256" key="5">
    <source>
        <dbReference type="ARBA" id="ARBA00022573"/>
    </source>
</evidence>
<dbReference type="InterPro" id="IPR003200">
    <property type="entry name" value="Nict_dMeBzImd_PRibTrfase"/>
</dbReference>
<comment type="similarity">
    <text evidence="2">Belongs to the CobT family.</text>
</comment>
<organism evidence="10 11">
    <name type="scientific">Ollibium composti</name>
    <dbReference type="NCBI Taxonomy" id="2675109"/>
    <lineage>
        <taxon>Bacteria</taxon>
        <taxon>Pseudomonadati</taxon>
        <taxon>Pseudomonadota</taxon>
        <taxon>Alphaproteobacteria</taxon>
        <taxon>Hyphomicrobiales</taxon>
        <taxon>Phyllobacteriaceae</taxon>
        <taxon>Ollibium</taxon>
    </lineage>
</organism>
<evidence type="ECO:0000256" key="2">
    <source>
        <dbReference type="ARBA" id="ARBA00007110"/>
    </source>
</evidence>
<dbReference type="Gene3D" id="3.40.50.10210">
    <property type="match status" value="1"/>
</dbReference>
<accession>A0ABY2QFC9</accession>
<dbReference type="EC" id="2.4.2.21" evidence="3"/>
<gene>
    <name evidence="10" type="ORF">E6C48_02300</name>
</gene>
<evidence type="ECO:0000256" key="3">
    <source>
        <dbReference type="ARBA" id="ARBA00011991"/>
    </source>
</evidence>
<evidence type="ECO:0000256" key="9">
    <source>
        <dbReference type="ARBA" id="ARBA00047340"/>
    </source>
</evidence>
<proteinExistence type="inferred from homology"/>
<name>A0ABY2QFC9_9HYPH</name>
<dbReference type="Pfam" id="PF02277">
    <property type="entry name" value="DBI_PRT"/>
    <property type="match status" value="1"/>
</dbReference>
<protein>
    <recommendedName>
        <fullName evidence="4">Nicotinate-nucleotide--dimethylbenzimidazole phosphoribosyltransferase</fullName>
        <ecNumber evidence="3">2.4.2.21</ecNumber>
    </recommendedName>
    <alternativeName>
        <fullName evidence="8">N(1)-alpha-phosphoribosyltransferase</fullName>
    </alternativeName>
</protein>
<dbReference type="Gene3D" id="1.10.1610.10">
    <property type="match status" value="1"/>
</dbReference>